<proteinExistence type="predicted"/>
<dbReference type="STRING" id="180163.SAMN02745174_02581"/>
<evidence type="ECO:0000256" key="1">
    <source>
        <dbReference type="SAM" id="Coils"/>
    </source>
</evidence>
<gene>
    <name evidence="2" type="ORF">SAMN02745174_02581</name>
</gene>
<accession>A0A1T4R4Z2</accession>
<feature type="coiled-coil region" evidence="1">
    <location>
        <begin position="74"/>
        <end position="104"/>
    </location>
</feature>
<evidence type="ECO:0000313" key="3">
    <source>
        <dbReference type="Proteomes" id="UP000191153"/>
    </source>
</evidence>
<dbReference type="Pfam" id="PF18780">
    <property type="entry name" value="HNH_repeat"/>
    <property type="match status" value="2"/>
</dbReference>
<dbReference type="InterPro" id="IPR041025">
    <property type="entry name" value="HNH_repeat"/>
</dbReference>
<reference evidence="2 3" key="1">
    <citation type="submission" date="2017-02" db="EMBL/GenBank/DDBJ databases">
        <authorList>
            <person name="Peterson S.W."/>
        </authorList>
    </citation>
    <scope>NUCLEOTIDE SEQUENCE [LARGE SCALE GENOMIC DNA]</scope>
    <source>
        <strain evidence="2 3">ATCC 700028</strain>
    </source>
</reference>
<sequence>MAKYTSKEIVNFSDEEFLKILKKFMEENEVYTSKQFVKSKFINLQTLYKKLNINSWFQLIEMLNLQDKYKNPRKVSKEELIQKYKEAQKKLNKEKITITEFEKEASHGIKLVSKLFGSWKEFVEKCDSELTREINVVTETNEELIEMYQKFSEKLGKIKGASIQDIKNSKDIYSYSVFVKRFGSWVEFKKLAGYYVAGRNKYTKEEIFKKLSLKSILKGRRLSQNEIIAEKDLPALETILKAFKTTKVSQVWDEIEGKNKTQSFKTYSKEEIKDLLWKEYLAKGNFLSVTEIKKNKNLPGISTIYRKYKTTKILDIWILIKEEMEHNEL</sequence>
<dbReference type="OrthoDB" id="97615at2"/>
<dbReference type="Proteomes" id="UP000191153">
    <property type="component" value="Unassembled WGS sequence"/>
</dbReference>
<evidence type="ECO:0000313" key="2">
    <source>
        <dbReference type="EMBL" id="SKA11144.1"/>
    </source>
</evidence>
<keyword evidence="3" id="KW-1185">Reference proteome</keyword>
<dbReference type="EMBL" id="FUWX01000043">
    <property type="protein sequence ID" value="SKA11144.1"/>
    <property type="molecule type" value="Genomic_DNA"/>
</dbReference>
<keyword evidence="1" id="KW-0175">Coiled coil</keyword>
<organism evidence="2 3">
    <name type="scientific">Cetobacterium ceti</name>
    <dbReference type="NCBI Taxonomy" id="180163"/>
    <lineage>
        <taxon>Bacteria</taxon>
        <taxon>Fusobacteriati</taxon>
        <taxon>Fusobacteriota</taxon>
        <taxon>Fusobacteriia</taxon>
        <taxon>Fusobacteriales</taxon>
        <taxon>Fusobacteriaceae</taxon>
        <taxon>Cetobacterium</taxon>
    </lineage>
</organism>
<protein>
    <submittedName>
        <fullName evidence="2">Uncharacterized protein</fullName>
    </submittedName>
</protein>
<dbReference type="RefSeq" id="WP_078694985.1">
    <property type="nucleotide sequence ID" value="NZ_FUWX01000043.1"/>
</dbReference>
<dbReference type="AlphaFoldDB" id="A0A1T4R4Z2"/>
<name>A0A1T4R4Z2_9FUSO</name>